<evidence type="ECO:0000256" key="4">
    <source>
        <dbReference type="ARBA" id="ARBA00022737"/>
    </source>
</evidence>
<evidence type="ECO:0000256" key="1">
    <source>
        <dbReference type="ARBA" id="ARBA00004496"/>
    </source>
</evidence>
<keyword evidence="5" id="KW-0653">Protein transport</keyword>
<reference evidence="9" key="2">
    <citation type="submission" date="2024-04" db="EMBL/GenBank/DDBJ databases">
        <authorList>
            <person name="Chen Y."/>
            <person name="Shah S."/>
            <person name="Dougan E. K."/>
            <person name="Thang M."/>
            <person name="Chan C."/>
        </authorList>
    </citation>
    <scope>NUCLEOTIDE SEQUENCE [LARGE SCALE GENOMIC DNA]</scope>
</reference>
<dbReference type="Proteomes" id="UP001152797">
    <property type="component" value="Unassembled WGS sequence"/>
</dbReference>
<dbReference type="PANTHER" id="PTHR10527">
    <property type="entry name" value="IMPORTIN BETA"/>
    <property type="match status" value="1"/>
</dbReference>
<keyword evidence="10" id="KW-1185">Reference proteome</keyword>
<keyword evidence="3" id="KW-0963">Cytoplasm</keyword>
<evidence type="ECO:0000256" key="2">
    <source>
        <dbReference type="ARBA" id="ARBA00022448"/>
    </source>
</evidence>
<dbReference type="InterPro" id="IPR004345">
    <property type="entry name" value="TB2_DP1_HVA22"/>
</dbReference>
<feature type="compositionally biased region" description="Basic and acidic residues" evidence="6">
    <location>
        <begin position="281"/>
        <end position="290"/>
    </location>
</feature>
<feature type="compositionally biased region" description="Basic residues" evidence="6">
    <location>
        <begin position="319"/>
        <end position="342"/>
    </location>
</feature>
<sequence length="3160" mass="347016">MLPGPLKGMPAAPKPKPLLSKGWPAWSRCKGEACDSLTVAFGFSFMTTAPACQGCRGKYSLLYPGVEQCEVCNSLYRVGHLVWGPRFPVALRVQAARALQQCHLQLLSEADQYYSQVEGVVRPRGVGAAGGSGQGPLPFPEPVAFPGFSAAKVETAEPTVPAPAEKVKKEKVKKKDKAAKKLPSSSARDREGSPAKERKRHRRDEDKDSVPASLHVKREPVEEERPRHGLVELKKESREEESYESESPVPRSLSRSKSPIRRRPGGAERPVSPPGPPPLARDVREEEYPRSRWQGPIPAGGPRRPAPPPEEPAGLAPKVKPKKKKKNKGIKKKARVQRRGLRRPAGAVEKSFEEKGEVAVHTVPPADLLSSGRLVFTEATYWKEKTQVIGVPVGLKKEEDQWWLTLKVEGTKSEHLLKHLSGVPARRLKGHICPDDCSQELSSNSIIHLVKVKKASADEAEGWMTNLVEAAPGGVDELEALRAEAEKAASVSPSPPRKDKKKKKEKVEERKGRDRSKKRSRKRSVSRQGQRKRGSRDLAVILGDSGLDPEPSRRKKVMKRAKRLMKKRKKKASSSSTGSSAKDKSETDSSSSVMEASGIFGETKMAKRIWSRCPGVLTATSLSSVQEQLLNTQGQIWDINRQELPPLFLQYFRTHLAARMQPAMRREALHTSFCLDLGLQGRVPELLDVLAQRLKALEGQTGGKHWTVTSQYELVPEELGTVATAVETEQAAREAREAGRLRTVATRAYGSSQGADRGDDWRREVSKGKAGKSSGKGKDWRKGDKGDYKDTKGNKDGEKDRDKALHVGQPMGVGPPSPGGQTPDVCKRELGAKSPFCFTSDTVPAEERKIGPSQEYSPVGPCVDTTKPVSDSCRGLEGKDLVAMGDILSSILDEFHVKGFMHSKSQSSGLVPSCIFPLPLSSEILGSSPYGSLARATCQALNLLYGESDGGKKMRPSGARDRALKFILQCVETVGSWNEVFPRLSFDTFFKSKGVDYRGEEVRLAQRVTWETISPAMPPEVGGVSLLDFCSLGTRHYVENFSNYLVPPEKRFLGRPPLVMVDDSEWASVCEGLLARRVCGIIPLSQVCHVQGRPMLGGLFGVGKNEFVGQKEVMRLIMNFVPLNENCKPLDSDISTLPGISGLSPFLLEGGEVVLVSSEDIRCFFYLFELPCSWFPFLGFNKLIPQHILPPELAGQQCVLHARVLPMGFRNSVGIAQHVHRNVIRHALLACTPPVSGEGEMRKDRPSSSSKECYRIYLDNFDVIRRCDPDTAALVEGEPGLMTLVARQAYANAGLPRHPKKAVCQVSKAEVQGCILDGQQGIAYPKPQKVVLYVSLALELLQRGVANQREMQVVCGGFVYFCMFRRPLLSALNAVWRFIDSLNGEPPVVRLPLPPEVRLELARFCALVPLARLDFRLQVAGRVTASDASSSGGGACVLSVGLFDGVGCLRMACDVLGLPMAGHVSVEKSPEGRRVVEAAFASSIFVEDVNIVDEEMVAGWACRFSQVGLVLLGAGPPCQGVSGLNADKRGALKDLRSCLFQHVPRIKELLRKGFPWAQVRCIMESVASMDIADRKVMSEAVGIVPYRIDAAGVSLAHRPRLYWCDWELLEMEGVTLQFSQSPEWGDFHQAQLTASLEPTHYLEPGWDLQTPEQRQPTFTTSRPSNLPGRKPAGLASCDPHEIQRWTEDLHRFPPYQYRDANCLRHRTGRLRVASLVEREVIMGMPAHHTAQCWPKGRRTGDRYQDARLSLVGNAWCVPVVAWLIGCLGSLLGLCRSFTPQQIIQLCRPGGSGELQQLLLRPPVRRHTTVPDQQGLRKELKRDLLLVARVQRDSWGAEAAANQVDDLEIDWMQDEFHAGRVCLVDVTKNVSMVRCPASNLSRDVYVHQSVAEPSALAVNDVVCFKIHTNKHGLPQASAPLWKRIGTDATDSVVRFGEFQGLVVRLDDGSISIDCAEVIQLHGKDASMSEESMNACGLVEGNFISFEVSLDDNGDPQALPPCWICCSSERWVKDLVGAKEVPHAHHTMTRLNPKISRSKIHCGGVACKFCPDPRSPIEFILVTVYAPLVSLKALESETSKDDTNMLAFWLTFSILSALESLSYGALWLFPFYTEVRFALVVYMLFFEGGKTVYKSVIDPAYQKAKKKIPEELLDKMHKDPKGFLKEMAEKAKEKGMELVQQIQAKQAEAPKADKGEKKKAKQVSAFVNLLQLLRSPDNPVRSDAERRYADASKTDPPRVFACLGISVTHQDEVVRIQAGTLLRRAALQSDAEDPWPKAKVVHPLVQSNLLKALAYEPSSAVRRVLVAAIAVISEAGPWPDLVPFAFKLSKENAEAAICLLSEIMGSHVQEIMSQGELVTIVDQGLAFHAASTVSMICQMVPVVPAVDQAIRQIQQILPKMEDSLRTLAGGSGGSGGSGSLSTALQALIGLVEHSPTFFKPRYQTWIDLMLDFASASSLDSAVRLLSFEWVSTLTAAKGLLKAVPDLPEKVLSVAFLFLREVDENAHDDEDLHKEGEAKVDFFVKKFSFKVTVKPLMTLTARHVSGSWKEKVAAAMAIRAAGEYADDTAADQMAEFLLQLLADSHARVRLAAFFGLGQLCHDRISNFHEKWCDKFMPALVQGCNDTDVIAVKAISALEAHLHGLSEQEIQRFSDTLICVLMQKLQSTDEAILIASLEAIGALAISLDSFDSYDSLVPLLLRALAGEAVSQSHQTLREKAFECISLTGFAVSKEKFAPAAAAALKSMFTTSISQLGQLSDCTSDALKRICKVLGKDFADFLPYFVPNILRVLETDVFTTDIQGAGDDDLVVAAGDTTIRVKTGQLTEMVALLNILEVFMKHTAEGYIHPVDFVRPTSETLTKLLCSNPSSEVSPITSEIRSALYPCWAELVGLVTPVNPQLVSELVQNFVDKVGSDLVKADEADEIASMAMGIVTIINRAGIGTLRPEQVNSICELAVAEIRQSFQRDAAVTETTETTEADSQGSTGSTDSAEDEHQCRTELLSMITACMKADARTFIASTWQTLQALLQQWFVSYGQLGGKKLALHLACDICQHLGEAVNLLAGFMDQIIKALTSRSKEERHWAAFTVNYAARSSAFSPFAAQATERLKAHLQGDSETAALLQLCLTHRQCADSDCWAMCLAALPLKVEMAECRRLNSCLFTE</sequence>
<evidence type="ECO:0000256" key="3">
    <source>
        <dbReference type="ARBA" id="ARBA00022490"/>
    </source>
</evidence>
<dbReference type="Gene3D" id="1.25.10.10">
    <property type="entry name" value="Leucine-rich Repeat Variant"/>
    <property type="match status" value="1"/>
</dbReference>
<reference evidence="8" key="1">
    <citation type="submission" date="2022-10" db="EMBL/GenBank/DDBJ databases">
        <authorList>
            <person name="Chen Y."/>
            <person name="Dougan E. K."/>
            <person name="Chan C."/>
            <person name="Rhodes N."/>
            <person name="Thang M."/>
        </authorList>
    </citation>
    <scope>NUCLEOTIDE SEQUENCE</scope>
</reference>
<comment type="caution">
    <text evidence="8">The sequence shown here is derived from an EMBL/GenBank/DDBJ whole genome shotgun (WGS) entry which is preliminary data.</text>
</comment>
<feature type="compositionally biased region" description="Basic and acidic residues" evidence="6">
    <location>
        <begin position="187"/>
        <end position="196"/>
    </location>
</feature>
<feature type="region of interest" description="Disordered" evidence="6">
    <location>
        <begin position="483"/>
        <end position="594"/>
    </location>
</feature>
<evidence type="ECO:0000256" key="6">
    <source>
        <dbReference type="SAM" id="MobiDB-lite"/>
    </source>
</evidence>
<feature type="region of interest" description="Disordered" evidence="6">
    <location>
        <begin position="156"/>
        <end position="357"/>
    </location>
</feature>
<organism evidence="8">
    <name type="scientific">Cladocopium goreaui</name>
    <dbReference type="NCBI Taxonomy" id="2562237"/>
    <lineage>
        <taxon>Eukaryota</taxon>
        <taxon>Sar</taxon>
        <taxon>Alveolata</taxon>
        <taxon>Dinophyceae</taxon>
        <taxon>Suessiales</taxon>
        <taxon>Symbiodiniaceae</taxon>
        <taxon>Cladocopium</taxon>
    </lineage>
</organism>
<dbReference type="OrthoDB" id="641149at2759"/>
<feature type="compositionally biased region" description="Polar residues" evidence="6">
    <location>
        <begin position="2976"/>
        <end position="2986"/>
    </location>
</feature>
<dbReference type="GO" id="GO:0005737">
    <property type="term" value="C:cytoplasm"/>
    <property type="evidence" value="ECO:0007669"/>
    <property type="project" value="UniProtKB-SubCell"/>
</dbReference>
<dbReference type="InterPro" id="IPR016024">
    <property type="entry name" value="ARM-type_fold"/>
</dbReference>
<dbReference type="Pfam" id="PF03134">
    <property type="entry name" value="TB2_DP1_HVA22"/>
    <property type="match status" value="1"/>
</dbReference>
<feature type="compositionally biased region" description="Basic and acidic residues" evidence="6">
    <location>
        <begin position="216"/>
        <end position="240"/>
    </location>
</feature>
<dbReference type="InterPro" id="IPR040122">
    <property type="entry name" value="Importin_beta"/>
</dbReference>
<feature type="compositionally biased region" description="Basic residues" evidence="6">
    <location>
        <begin position="513"/>
        <end position="534"/>
    </location>
</feature>
<keyword evidence="4" id="KW-0677">Repeat</keyword>
<comment type="subcellular location">
    <subcellularLocation>
        <location evidence="1">Cytoplasm</location>
    </subcellularLocation>
</comment>
<feature type="compositionally biased region" description="Basic residues" evidence="6">
    <location>
        <begin position="553"/>
        <end position="572"/>
    </location>
</feature>
<feature type="compositionally biased region" description="Basic and acidic residues" evidence="6">
    <location>
        <begin position="756"/>
        <end position="767"/>
    </location>
</feature>
<dbReference type="GO" id="GO:0006606">
    <property type="term" value="P:protein import into nucleus"/>
    <property type="evidence" value="ECO:0007669"/>
    <property type="project" value="InterPro"/>
</dbReference>
<evidence type="ECO:0000313" key="10">
    <source>
        <dbReference type="Proteomes" id="UP001152797"/>
    </source>
</evidence>
<evidence type="ECO:0000313" key="8">
    <source>
        <dbReference type="EMBL" id="CAI3997528.1"/>
    </source>
</evidence>
<gene>
    <name evidence="8" type="ORF">C1SCF055_LOCUS23902</name>
</gene>
<dbReference type="EMBL" id="CAMXCT010002346">
    <property type="protein sequence ID" value="CAI3997528.1"/>
    <property type="molecule type" value="Genomic_DNA"/>
</dbReference>
<dbReference type="InterPro" id="IPR029063">
    <property type="entry name" value="SAM-dependent_MTases_sf"/>
</dbReference>
<protein>
    <recommendedName>
        <fullName evidence="7">Maestro/Maestro-like HEAT-repeats domain-containing protein</fullName>
    </recommendedName>
</protein>
<dbReference type="InterPro" id="IPR055406">
    <property type="entry name" value="HEAT_Maestro"/>
</dbReference>
<feature type="compositionally biased region" description="Basic residues" evidence="6">
    <location>
        <begin position="169"/>
        <end position="180"/>
    </location>
</feature>
<dbReference type="InterPro" id="IPR011989">
    <property type="entry name" value="ARM-like"/>
</dbReference>
<feature type="region of interest" description="Disordered" evidence="6">
    <location>
        <begin position="1650"/>
        <end position="1674"/>
    </location>
</feature>
<dbReference type="Gene3D" id="3.40.50.150">
    <property type="entry name" value="Vaccinia Virus protein VP39"/>
    <property type="match status" value="1"/>
</dbReference>
<feature type="region of interest" description="Disordered" evidence="6">
    <location>
        <begin position="2965"/>
        <end position="2990"/>
    </location>
</feature>
<evidence type="ECO:0000259" key="7">
    <source>
        <dbReference type="Pfam" id="PF23227"/>
    </source>
</evidence>
<feature type="non-terminal residue" evidence="8">
    <location>
        <position position="3160"/>
    </location>
</feature>
<feature type="compositionally biased region" description="Basic and acidic residues" evidence="6">
    <location>
        <begin position="776"/>
        <end position="805"/>
    </location>
</feature>
<dbReference type="EMBL" id="CAMXCT030002346">
    <property type="protein sequence ID" value="CAL4784840.1"/>
    <property type="molecule type" value="Genomic_DNA"/>
</dbReference>
<accession>A0A9P1CU66</accession>
<name>A0A9P1CU66_9DINO</name>
<evidence type="ECO:0000313" key="9">
    <source>
        <dbReference type="EMBL" id="CAL1150903.1"/>
    </source>
</evidence>
<dbReference type="Pfam" id="PF23227">
    <property type="entry name" value="HEAT_MROH2B_C"/>
    <property type="match status" value="1"/>
</dbReference>
<dbReference type="SUPFAM" id="SSF48371">
    <property type="entry name" value="ARM repeat"/>
    <property type="match status" value="2"/>
</dbReference>
<proteinExistence type="predicted"/>
<dbReference type="SUPFAM" id="SSF53335">
    <property type="entry name" value="S-adenosyl-L-methionine-dependent methyltransferases"/>
    <property type="match status" value="1"/>
</dbReference>
<feature type="region of interest" description="Disordered" evidence="6">
    <location>
        <begin position="744"/>
        <end position="825"/>
    </location>
</feature>
<keyword evidence="2" id="KW-0813">Transport</keyword>
<feature type="compositionally biased region" description="Polar residues" evidence="6">
    <location>
        <begin position="1650"/>
        <end position="1664"/>
    </location>
</feature>
<dbReference type="EMBL" id="CAMXCT020002346">
    <property type="protein sequence ID" value="CAL1150903.1"/>
    <property type="molecule type" value="Genomic_DNA"/>
</dbReference>
<evidence type="ECO:0000256" key="5">
    <source>
        <dbReference type="ARBA" id="ARBA00022927"/>
    </source>
</evidence>
<feature type="domain" description="Maestro/Maestro-like HEAT-repeats" evidence="7">
    <location>
        <begin position="2572"/>
        <end position="2697"/>
    </location>
</feature>